<dbReference type="PANTHER" id="PTHR44086:SF10">
    <property type="entry name" value="THIOSULFATE SULFURTRANSFERASE_RHODANESE-LIKE DOMAIN-CONTAINING PROTEIN 3"/>
    <property type="match status" value="1"/>
</dbReference>
<feature type="domain" description="Rhodanese" evidence="1">
    <location>
        <begin position="16"/>
        <end position="107"/>
    </location>
</feature>
<dbReference type="PROSITE" id="PS50206">
    <property type="entry name" value="RHODANESE_3"/>
    <property type="match status" value="1"/>
</dbReference>
<reference evidence="2" key="1">
    <citation type="submission" date="2019-12" db="EMBL/GenBank/DDBJ databases">
        <authorList>
            <person name="Cremers G."/>
        </authorList>
    </citation>
    <scope>NUCLEOTIDE SEQUENCE</scope>
    <source>
        <strain evidence="2">Mbul1</strain>
    </source>
</reference>
<keyword evidence="2" id="KW-0808">Transferase</keyword>
<proteinExistence type="predicted"/>
<dbReference type="PANTHER" id="PTHR44086">
    <property type="entry name" value="THIOSULFATE SULFURTRANSFERASE RDL2, MITOCHONDRIAL-RELATED"/>
    <property type="match status" value="1"/>
</dbReference>
<dbReference type="Pfam" id="PF00581">
    <property type="entry name" value="Rhodanese"/>
    <property type="match status" value="1"/>
</dbReference>
<dbReference type="EMBL" id="LR743504">
    <property type="protein sequence ID" value="CAA2103783.1"/>
    <property type="molecule type" value="Genomic_DNA"/>
</dbReference>
<evidence type="ECO:0000259" key="1">
    <source>
        <dbReference type="PROSITE" id="PS50206"/>
    </source>
</evidence>
<dbReference type="SMART" id="SM00450">
    <property type="entry name" value="RHOD"/>
    <property type="match status" value="1"/>
</dbReference>
<dbReference type="AlphaFoldDB" id="A0A679JB54"/>
<dbReference type="InterPro" id="IPR036873">
    <property type="entry name" value="Rhodanese-like_dom_sf"/>
</dbReference>
<keyword evidence="2" id="KW-0548">Nucleotidyltransferase</keyword>
<gene>
    <name evidence="2" type="primary">moeZ_2</name>
    <name evidence="2" type="ORF">MBUL_02371</name>
</gene>
<evidence type="ECO:0000313" key="2">
    <source>
        <dbReference type="EMBL" id="CAA2103783.1"/>
    </source>
</evidence>
<dbReference type="GO" id="GO:0016779">
    <property type="term" value="F:nucleotidyltransferase activity"/>
    <property type="evidence" value="ECO:0007669"/>
    <property type="project" value="UniProtKB-KW"/>
</dbReference>
<dbReference type="SUPFAM" id="SSF52821">
    <property type="entry name" value="Rhodanese/Cell cycle control phosphatase"/>
    <property type="match status" value="1"/>
</dbReference>
<organism evidence="2">
    <name type="scientific">Methylobacterium bullatum</name>
    <dbReference type="NCBI Taxonomy" id="570505"/>
    <lineage>
        <taxon>Bacteria</taxon>
        <taxon>Pseudomonadati</taxon>
        <taxon>Pseudomonadota</taxon>
        <taxon>Alphaproteobacteria</taxon>
        <taxon>Hyphomicrobiales</taxon>
        <taxon>Methylobacteriaceae</taxon>
        <taxon>Methylobacterium</taxon>
    </lineage>
</organism>
<accession>A0A679JB54</accession>
<dbReference type="GO" id="GO:0004792">
    <property type="term" value="F:thiosulfate-cyanide sulfurtransferase activity"/>
    <property type="evidence" value="ECO:0007669"/>
    <property type="project" value="TreeGrafter"/>
</dbReference>
<dbReference type="InterPro" id="IPR001763">
    <property type="entry name" value="Rhodanese-like_dom"/>
</dbReference>
<name>A0A679JB54_9HYPH</name>
<dbReference type="Gene3D" id="3.40.250.10">
    <property type="entry name" value="Rhodanese-like domain"/>
    <property type="match status" value="1"/>
</dbReference>
<sequence>MKVVDLDRETIKRGLDDRSILLIDVREPHEYAAGHIPGSVPHPLSTFDTRALSALIAEDGRRPVFSCAAGVRSVHALAAAQSAGIPVEEHYVGGFKDWYLSGETVES</sequence>
<protein>
    <submittedName>
        <fullName evidence="2">Putative adenylyltransferase/sulfurtransferase MoeZ</fullName>
    </submittedName>
</protein>